<name>A0A2K2DPJ1_BRADI</name>
<dbReference type="EnsemblPlants" id="PNT76203">
    <property type="protein sequence ID" value="PNT76203"/>
    <property type="gene ID" value="BRADI_1g45666v3"/>
</dbReference>
<evidence type="ECO:0000313" key="1">
    <source>
        <dbReference type="EMBL" id="PNT76203.1"/>
    </source>
</evidence>
<dbReference type="InParanoid" id="A0A2K2DPJ1"/>
<protein>
    <submittedName>
        <fullName evidence="1 2">Uncharacterized protein</fullName>
    </submittedName>
</protein>
<keyword evidence="3" id="KW-1185">Reference proteome</keyword>
<gene>
    <name evidence="1" type="ORF">BRADI_1g45666v3</name>
</gene>
<dbReference type="Gramene" id="PNT76203">
    <property type="protein sequence ID" value="PNT76203"/>
    <property type="gene ID" value="BRADI_1g45666v3"/>
</dbReference>
<organism evidence="1">
    <name type="scientific">Brachypodium distachyon</name>
    <name type="common">Purple false brome</name>
    <name type="synonym">Trachynia distachya</name>
    <dbReference type="NCBI Taxonomy" id="15368"/>
    <lineage>
        <taxon>Eukaryota</taxon>
        <taxon>Viridiplantae</taxon>
        <taxon>Streptophyta</taxon>
        <taxon>Embryophyta</taxon>
        <taxon>Tracheophyta</taxon>
        <taxon>Spermatophyta</taxon>
        <taxon>Magnoliopsida</taxon>
        <taxon>Liliopsida</taxon>
        <taxon>Poales</taxon>
        <taxon>Poaceae</taxon>
        <taxon>BOP clade</taxon>
        <taxon>Pooideae</taxon>
        <taxon>Stipodae</taxon>
        <taxon>Brachypodieae</taxon>
        <taxon>Brachypodium</taxon>
    </lineage>
</organism>
<proteinExistence type="predicted"/>
<accession>A0A2K2DPJ1</accession>
<dbReference type="EMBL" id="CM000880">
    <property type="protein sequence ID" value="PNT76203.1"/>
    <property type="molecule type" value="Genomic_DNA"/>
</dbReference>
<evidence type="ECO:0000313" key="3">
    <source>
        <dbReference type="Proteomes" id="UP000008810"/>
    </source>
</evidence>
<reference evidence="2" key="3">
    <citation type="submission" date="2018-08" db="UniProtKB">
        <authorList>
            <consortium name="EnsemblPlants"/>
        </authorList>
    </citation>
    <scope>IDENTIFICATION</scope>
    <source>
        <strain evidence="2">cv. Bd21</strain>
    </source>
</reference>
<evidence type="ECO:0000313" key="2">
    <source>
        <dbReference type="EnsemblPlants" id="PNT76203"/>
    </source>
</evidence>
<reference evidence="1 2" key="1">
    <citation type="journal article" date="2010" name="Nature">
        <title>Genome sequencing and analysis of the model grass Brachypodium distachyon.</title>
        <authorList>
            <consortium name="International Brachypodium Initiative"/>
        </authorList>
    </citation>
    <scope>NUCLEOTIDE SEQUENCE [LARGE SCALE GENOMIC DNA]</scope>
    <source>
        <strain evidence="1 2">Bd21</strain>
    </source>
</reference>
<dbReference type="Proteomes" id="UP000008810">
    <property type="component" value="Chromosome 1"/>
</dbReference>
<sequence length="192" mass="19254">MVEEEERISLSAPLCARSHGLRRQSSCSGLLAKLDAPTGGGVAPAFQQDLNGPAVGPVQLGVGLQRHDVMAVAPSVGLVKSYVASPAVAHLRGAAPVCLQLLHGAPGAGPVEPSWQVAMGSPPLSPGLAPAPLSPACGPDGSTVGGSSLDAVTAFDGIPDVATTAVRSSVRIRAQPDADVTQLERDSSRSSS</sequence>
<reference evidence="1" key="2">
    <citation type="submission" date="2017-06" db="EMBL/GenBank/DDBJ databases">
        <title>WGS assembly of Brachypodium distachyon.</title>
        <authorList>
            <consortium name="The International Brachypodium Initiative"/>
            <person name="Lucas S."/>
            <person name="Harmon-Smith M."/>
            <person name="Lail K."/>
            <person name="Tice H."/>
            <person name="Grimwood J."/>
            <person name="Bruce D."/>
            <person name="Barry K."/>
            <person name="Shu S."/>
            <person name="Lindquist E."/>
            <person name="Wang M."/>
            <person name="Pitluck S."/>
            <person name="Vogel J.P."/>
            <person name="Garvin D.F."/>
            <person name="Mockler T.C."/>
            <person name="Schmutz J."/>
            <person name="Rokhsar D."/>
            <person name="Bevan M.W."/>
        </authorList>
    </citation>
    <scope>NUCLEOTIDE SEQUENCE</scope>
    <source>
        <strain evidence="1">Bd21</strain>
    </source>
</reference>
<dbReference type="AlphaFoldDB" id="A0A2K2DPJ1"/>